<dbReference type="InterPro" id="IPR029058">
    <property type="entry name" value="AB_hydrolase_fold"/>
</dbReference>
<evidence type="ECO:0000259" key="5">
    <source>
        <dbReference type="Pfam" id="PF08386"/>
    </source>
</evidence>
<comment type="similarity">
    <text evidence="1">Belongs to the peptidase S33 family.</text>
</comment>
<dbReference type="AlphaFoldDB" id="A0A372ZQJ5"/>
<accession>A0A372ZQJ5</accession>
<dbReference type="Gene3D" id="3.40.50.1820">
    <property type="entry name" value="alpha/beta hydrolase"/>
    <property type="match status" value="2"/>
</dbReference>
<dbReference type="RefSeq" id="WP_117486504.1">
    <property type="nucleotide sequence ID" value="NZ_QVIG01000001.1"/>
</dbReference>
<name>A0A372ZQJ5_9ACTN</name>
<evidence type="ECO:0000256" key="2">
    <source>
        <dbReference type="ARBA" id="ARBA00022729"/>
    </source>
</evidence>
<keyword evidence="7" id="KW-1185">Reference proteome</keyword>
<evidence type="ECO:0000313" key="6">
    <source>
        <dbReference type="EMBL" id="RGD57762.1"/>
    </source>
</evidence>
<keyword evidence="2 4" id="KW-0732">Signal</keyword>
<dbReference type="EMBL" id="QVIG01000001">
    <property type="protein sequence ID" value="RGD57762.1"/>
    <property type="molecule type" value="Genomic_DNA"/>
</dbReference>
<dbReference type="PANTHER" id="PTHR43248:SF29">
    <property type="entry name" value="TRIPEPTIDYL AMINOPEPTIDASE"/>
    <property type="match status" value="1"/>
</dbReference>
<dbReference type="InterPro" id="IPR013595">
    <property type="entry name" value="Pept_S33_TAP-like_C"/>
</dbReference>
<feature type="chain" id="PRO_5016928359" evidence="4">
    <location>
        <begin position="35"/>
        <end position="526"/>
    </location>
</feature>
<evidence type="ECO:0000256" key="1">
    <source>
        <dbReference type="ARBA" id="ARBA00010088"/>
    </source>
</evidence>
<dbReference type="Proteomes" id="UP000263377">
    <property type="component" value="Unassembled WGS sequence"/>
</dbReference>
<dbReference type="SUPFAM" id="SSF53474">
    <property type="entry name" value="alpha/beta-Hydrolases"/>
    <property type="match status" value="1"/>
</dbReference>
<feature type="signal peptide" evidence="4">
    <location>
        <begin position="1"/>
        <end position="34"/>
    </location>
</feature>
<feature type="domain" description="Peptidase S33 tripeptidyl aminopeptidase-like C-terminal" evidence="5">
    <location>
        <begin position="433"/>
        <end position="524"/>
    </location>
</feature>
<dbReference type="InterPro" id="IPR051601">
    <property type="entry name" value="Serine_prot/Carboxylest_S33"/>
</dbReference>
<protein>
    <submittedName>
        <fullName evidence="6">Alpha/beta fold hydrolase</fullName>
    </submittedName>
</protein>
<evidence type="ECO:0000256" key="4">
    <source>
        <dbReference type="SAM" id="SignalP"/>
    </source>
</evidence>
<evidence type="ECO:0000256" key="3">
    <source>
        <dbReference type="ARBA" id="ARBA00022801"/>
    </source>
</evidence>
<organism evidence="6 7">
    <name type="scientific">Kitasatospora xanthocidica</name>
    <dbReference type="NCBI Taxonomy" id="83382"/>
    <lineage>
        <taxon>Bacteria</taxon>
        <taxon>Bacillati</taxon>
        <taxon>Actinomycetota</taxon>
        <taxon>Actinomycetes</taxon>
        <taxon>Kitasatosporales</taxon>
        <taxon>Streptomycetaceae</taxon>
        <taxon>Kitasatospora</taxon>
    </lineage>
</organism>
<dbReference type="Pfam" id="PF08386">
    <property type="entry name" value="Abhydrolase_4"/>
    <property type="match status" value="1"/>
</dbReference>
<keyword evidence="3 6" id="KW-0378">Hydrolase</keyword>
<evidence type="ECO:0000313" key="7">
    <source>
        <dbReference type="Proteomes" id="UP000263377"/>
    </source>
</evidence>
<sequence>MTITGTTVRRASAAGLVLATGLTTCLAVAPAALAATPVAAVDAAPAAGLGRYYQQRLDWHGCARGGDDRTGRALDAAGARCADVTVPLDYGDPGGRTITVAVSRLKATDTRRRIGSLLVNPGGPGGPGLGIGLTVRPVMRETGARYDVIGMDPRFTGRSTPLDCGLSSGPGLLSAGPDRAGFDRQTARARDVADRCRATNADVLPHVTTRNTARDIDVVRGALGERRISYLGYSYGTYLGTAYTQMFPARYDRVVLDSALDPDRYSPRLMKGTEAENEKAYDDWADWTAARDSTYGLGRTREEVRATLDGVIAASSREPLTVGTAPDAFRLDDSQVPALLFTGMADDTDPARASLAEQMSLLARAAQGHPSTLPPAFADLLRSVFTPAGSSTGSAQTAILCGDAPAPRDPETYWSDIERARAAHSLFAPLTENITPCAFWDRPREAPVRVRHDTPALIVASTGDPRVPYTRSTALHDRLPSSRLLTLAGANQHANYGVHGSSCVDTTVNTYLATGHLPARDRTCTA</sequence>
<dbReference type="PANTHER" id="PTHR43248">
    <property type="entry name" value="2-SUCCINYL-6-HYDROXY-2,4-CYCLOHEXADIENE-1-CARBOXYLATE SYNTHASE"/>
    <property type="match status" value="1"/>
</dbReference>
<dbReference type="GO" id="GO:0016787">
    <property type="term" value="F:hydrolase activity"/>
    <property type="evidence" value="ECO:0007669"/>
    <property type="project" value="UniProtKB-KW"/>
</dbReference>
<reference evidence="6 7" key="1">
    <citation type="submission" date="2018-08" db="EMBL/GenBank/DDBJ databases">
        <title>Diversity &amp; Physiological Properties of Lignin-Decomposing Actinobacteria from Soil.</title>
        <authorList>
            <person name="Roh S.G."/>
            <person name="Kim S.B."/>
        </authorList>
    </citation>
    <scope>NUCLEOTIDE SEQUENCE [LARGE SCALE GENOMIC DNA]</scope>
    <source>
        <strain evidence="6 7">MMS17-GH009</strain>
    </source>
</reference>
<comment type="caution">
    <text evidence="6">The sequence shown here is derived from an EMBL/GenBank/DDBJ whole genome shotgun (WGS) entry which is preliminary data.</text>
</comment>
<proteinExistence type="inferred from homology"/>
<gene>
    <name evidence="6" type="ORF">DR950_08140</name>
</gene>